<evidence type="ECO:0000259" key="3">
    <source>
        <dbReference type="Pfam" id="PF14200"/>
    </source>
</evidence>
<dbReference type="RefSeq" id="WP_171401489.1">
    <property type="nucleotide sequence ID" value="NZ_CP049838.1"/>
</dbReference>
<dbReference type="Pfam" id="PF14200">
    <property type="entry name" value="RicinB_lectin_2"/>
    <property type="match status" value="2"/>
</dbReference>
<accession>A0A6M4XDL2</accession>
<feature type="chain" id="PRO_5026991817" description="Ricin B lectin domain-containing protein" evidence="1">
    <location>
        <begin position="35"/>
        <end position="770"/>
    </location>
</feature>
<proteinExistence type="predicted"/>
<sequence length="770" mass="82482">MPSSFSRRRLMQAAGATLAASAAGPLVGVSPARAAVPPARADIGVSAYSFDFGQVRLTASRWLDNQNRTAAYLRFVDVDRLLYTFRANHKLSTAGAAANGGWDAPDFPFRSHVQGHFLTAWAQLYAVTGDSVARSKAVYMVAELAKCQANNSAAGFTTGYLSGYPESDFTALEQGTLSNGNVPYYTIHKTLAGLLDVWRLIGITQARDVLLALAGWVDTRTGRLTGQQMQAMLGVEFGGMNDVLCDLYQQTGDTRWLTAAQRFDHAAVFDPLAANLDQLGGLHANTQVPKWIGALREYKATGTTRYRDIATNAWNIAVGTHTYAIGGNSQAEHFRAPNAIAAYLKQDTCESCNTYNMLKLTRDLYAVTPDRAALFDFYERAWLNHMIGQQNPADAHGHVTYFTPLNPGGRRGVGPAWGGGTWSTDYGTFWCCQGTGLEMHTRLMDSIYFRNDTTLTVNLFVPSVLTWSQRGITVTQTTSYPTGDTTTLTVTGSAAGAWALRIRIPGWTTGATISVNGVAQNIATTPGTYATLSRTWASGDTVTVRLPMRVVLRAAPDNANTAAVTYGPVVLAGDYGDSTLSTLPLLNTASIARTSSTSLAFTATAGGSAVDLGPFHDAHGFNYTVYWNTAGIASVHLVNVASNLVLGVQDMSTADGGLALQWTDSGTADHDWEMITDGTAVRFRNVHSGKVLGVLNMSTADNASVLQWTDNGTADHQWTLLDQGDGTYKIRNVHSGKLLAIAGNSTAVGAFAVQAPDDGTADNRWRIASA</sequence>
<reference evidence="5" key="1">
    <citation type="submission" date="2020-03" db="EMBL/GenBank/DDBJ databases">
        <title>Molecular networking-based the target discovery of potent antiproliferative macrolactams: 5/6/7/16 polycyclic ansamycins and glycosylated trienomycin from Streptomyces cacaoi subsp. asoensis.</title>
        <authorList>
            <person name="Liu L.-L."/>
        </authorList>
    </citation>
    <scope>NUCLEOTIDE SEQUENCE [LARGE SCALE GENOMIC DNA]</scope>
    <source>
        <strain evidence="5">H2S5</strain>
    </source>
</reference>
<feature type="domain" description="Ricin B lectin" evidence="3">
    <location>
        <begin position="632"/>
        <end position="708"/>
    </location>
</feature>
<dbReference type="Gene3D" id="2.80.10.50">
    <property type="match status" value="3"/>
</dbReference>
<dbReference type="Pfam" id="PF20736">
    <property type="entry name" value="Glyco_hydro127M"/>
    <property type="match status" value="1"/>
</dbReference>
<dbReference type="InterPro" id="IPR012878">
    <property type="entry name" value="Beta-AFase-like_GH127_cat"/>
</dbReference>
<evidence type="ECO:0000256" key="1">
    <source>
        <dbReference type="SAM" id="SignalP"/>
    </source>
</evidence>
<feature type="domain" description="Non-reducing end beta-L-arabinofuranosidase-like GH127 middle" evidence="4">
    <location>
        <begin position="454"/>
        <end position="548"/>
    </location>
</feature>
<dbReference type="InterPro" id="IPR008928">
    <property type="entry name" value="6-hairpin_glycosidase_sf"/>
</dbReference>
<keyword evidence="1" id="KW-0732">Signal</keyword>
<protein>
    <recommendedName>
        <fullName evidence="7">Ricin B lectin domain-containing protein</fullName>
    </recommendedName>
</protein>
<dbReference type="SUPFAM" id="SSF48208">
    <property type="entry name" value="Six-hairpin glycosidases"/>
    <property type="match status" value="1"/>
</dbReference>
<dbReference type="PANTHER" id="PTHR31151:SF0">
    <property type="entry name" value="PROLINE-TRNA LIGASE (DUF1680)"/>
    <property type="match status" value="1"/>
</dbReference>
<dbReference type="EMBL" id="CP049838">
    <property type="protein sequence ID" value="QJT06173.1"/>
    <property type="molecule type" value="Genomic_DNA"/>
</dbReference>
<evidence type="ECO:0000259" key="4">
    <source>
        <dbReference type="Pfam" id="PF20736"/>
    </source>
</evidence>
<evidence type="ECO:0000313" key="5">
    <source>
        <dbReference type="EMBL" id="QJT06173.1"/>
    </source>
</evidence>
<dbReference type="CDD" id="cd00161">
    <property type="entry name" value="beta-trefoil_Ricin-like"/>
    <property type="match status" value="1"/>
</dbReference>
<dbReference type="GO" id="GO:0005975">
    <property type="term" value="P:carbohydrate metabolic process"/>
    <property type="evidence" value="ECO:0007669"/>
    <property type="project" value="InterPro"/>
</dbReference>
<dbReference type="PROSITE" id="PS51318">
    <property type="entry name" value="TAT"/>
    <property type="match status" value="1"/>
</dbReference>
<evidence type="ECO:0008006" key="7">
    <source>
        <dbReference type="Google" id="ProtNLM"/>
    </source>
</evidence>
<dbReference type="Pfam" id="PF07944">
    <property type="entry name" value="Beta-AFase-like_GH127_cat"/>
    <property type="match status" value="1"/>
</dbReference>
<organism evidence="5 6">
    <name type="scientific">Streptomyces asoensis</name>
    <dbReference type="NCBI Taxonomy" id="249586"/>
    <lineage>
        <taxon>Bacteria</taxon>
        <taxon>Bacillati</taxon>
        <taxon>Actinomycetota</taxon>
        <taxon>Actinomycetes</taxon>
        <taxon>Kitasatosporales</taxon>
        <taxon>Streptomycetaceae</taxon>
        <taxon>Streptomyces</taxon>
    </lineage>
</organism>
<name>A0A6M4XDL2_9ACTN</name>
<feature type="domain" description="Non-reducing end beta-L-arabinofuranosidase-like GH127 catalytic" evidence="2">
    <location>
        <begin position="54"/>
        <end position="443"/>
    </location>
</feature>
<dbReference type="AlphaFoldDB" id="A0A6M4XDL2"/>
<dbReference type="Proteomes" id="UP000502665">
    <property type="component" value="Chromosome"/>
</dbReference>
<gene>
    <name evidence="5" type="ORF">G9272_42505</name>
</gene>
<dbReference type="InterPro" id="IPR049046">
    <property type="entry name" value="Beta-AFase-like_GH127_middle"/>
</dbReference>
<dbReference type="InterPro" id="IPR035992">
    <property type="entry name" value="Ricin_B-like_lectins"/>
</dbReference>
<feature type="signal peptide" evidence="1">
    <location>
        <begin position="1"/>
        <end position="34"/>
    </location>
</feature>
<keyword evidence="6" id="KW-1185">Reference proteome</keyword>
<evidence type="ECO:0000313" key="6">
    <source>
        <dbReference type="Proteomes" id="UP000502665"/>
    </source>
</evidence>
<dbReference type="InterPro" id="IPR006311">
    <property type="entry name" value="TAT_signal"/>
</dbReference>
<dbReference type="SUPFAM" id="SSF50370">
    <property type="entry name" value="Ricin B-like lectins"/>
    <property type="match status" value="1"/>
</dbReference>
<dbReference type="PANTHER" id="PTHR31151">
    <property type="entry name" value="PROLINE-TRNA LIGASE (DUF1680)"/>
    <property type="match status" value="1"/>
</dbReference>
<evidence type="ECO:0000259" key="2">
    <source>
        <dbReference type="Pfam" id="PF07944"/>
    </source>
</evidence>
<dbReference type="PROSITE" id="PS50231">
    <property type="entry name" value="RICIN_B_LECTIN"/>
    <property type="match status" value="2"/>
</dbReference>
<feature type="domain" description="Ricin B lectin" evidence="3">
    <location>
        <begin position="716"/>
        <end position="768"/>
    </location>
</feature>
<dbReference type="InterPro" id="IPR000772">
    <property type="entry name" value="Ricin_B_lectin"/>
</dbReference>